<organism evidence="2 3">
    <name type="scientific">Acinetobacter higginsii</name>
    <dbReference type="NCBI Taxonomy" id="70347"/>
    <lineage>
        <taxon>Bacteria</taxon>
        <taxon>Pseudomonadati</taxon>
        <taxon>Pseudomonadota</taxon>
        <taxon>Gammaproteobacteria</taxon>
        <taxon>Moraxellales</taxon>
        <taxon>Moraxellaceae</taxon>
        <taxon>Acinetobacter</taxon>
    </lineage>
</organism>
<dbReference type="HOGENOM" id="CLU_198012_0_0_6"/>
<reference evidence="2 3" key="1">
    <citation type="submission" date="2013-02" db="EMBL/GenBank/DDBJ databases">
        <title>The Genome Sequence of Acinetobacter sp. CIP 56.2.</title>
        <authorList>
            <consortium name="The Broad Institute Genome Sequencing Platform"/>
            <consortium name="The Broad Institute Genome Sequencing Center for Infectious Disease"/>
            <person name="Cerqueira G."/>
            <person name="Feldgarden M."/>
            <person name="Courvalin P."/>
            <person name="Perichon B."/>
            <person name="Grillot-Courvalin C."/>
            <person name="Clermont D."/>
            <person name="Rocha E."/>
            <person name="Yoon E.-J."/>
            <person name="Nemec A."/>
            <person name="Walker B."/>
            <person name="Young S.K."/>
            <person name="Zeng Q."/>
            <person name="Gargeya S."/>
            <person name="Fitzgerald M."/>
            <person name="Haas B."/>
            <person name="Abouelleil A."/>
            <person name="Alvarado L."/>
            <person name="Arachchi H.M."/>
            <person name="Berlin A.M."/>
            <person name="Chapman S.B."/>
            <person name="Dewar J."/>
            <person name="Goldberg J."/>
            <person name="Griggs A."/>
            <person name="Gujja S."/>
            <person name="Hansen M."/>
            <person name="Howarth C."/>
            <person name="Imamovic A."/>
            <person name="Larimer J."/>
            <person name="McCowan C."/>
            <person name="Murphy C."/>
            <person name="Neiman D."/>
            <person name="Pearson M."/>
            <person name="Priest M."/>
            <person name="Roberts A."/>
            <person name="Saif S."/>
            <person name="Shea T."/>
            <person name="Sisk P."/>
            <person name="Sykes S."/>
            <person name="Wortman J."/>
            <person name="Nusbaum C."/>
            <person name="Birren B."/>
        </authorList>
    </citation>
    <scope>NUCLEOTIDE SEQUENCE [LARGE SCALE GENOMIC DNA]</scope>
    <source>
        <strain evidence="2 3">CIP 56.2</strain>
    </source>
</reference>
<proteinExistence type="predicted"/>
<evidence type="ECO:0000313" key="3">
    <source>
        <dbReference type="Proteomes" id="UP000013209"/>
    </source>
</evidence>
<dbReference type="Proteomes" id="UP000013209">
    <property type="component" value="Unassembled WGS sequence"/>
</dbReference>
<feature type="compositionally biased region" description="Low complexity" evidence="1">
    <location>
        <begin position="26"/>
        <end position="42"/>
    </location>
</feature>
<evidence type="ECO:0000313" key="2">
    <source>
        <dbReference type="EMBL" id="ENV08049.1"/>
    </source>
</evidence>
<name>N8XG97_9GAMM</name>
<gene>
    <name evidence="2" type="ORF">F966_03910</name>
</gene>
<sequence length="62" mass="6885">MLMFIIWVIVIGLVLLVFFAKKTDSTQDTSDYSYPYSSTTSSCNSVQHNNDQGIDNCGSNVD</sequence>
<dbReference type="RefSeq" id="WP_004808238.1">
    <property type="nucleotide sequence ID" value="NZ_KB849440.1"/>
</dbReference>
<dbReference type="PATRIC" id="fig|1144672.3.peg.3781"/>
<accession>N8XG97</accession>
<dbReference type="AlphaFoldDB" id="N8XG97"/>
<feature type="compositionally biased region" description="Polar residues" evidence="1">
    <location>
        <begin position="43"/>
        <end position="62"/>
    </location>
</feature>
<evidence type="ECO:0000256" key="1">
    <source>
        <dbReference type="SAM" id="MobiDB-lite"/>
    </source>
</evidence>
<protein>
    <submittedName>
        <fullName evidence="2">Uncharacterized protein</fullName>
    </submittedName>
</protein>
<comment type="caution">
    <text evidence="2">The sequence shown here is derived from an EMBL/GenBank/DDBJ whole genome shotgun (WGS) entry which is preliminary data.</text>
</comment>
<dbReference type="eggNOG" id="ENOG5031RYD">
    <property type="taxonomic scope" value="Bacteria"/>
</dbReference>
<dbReference type="EMBL" id="APPH01000020">
    <property type="protein sequence ID" value="ENV08049.1"/>
    <property type="molecule type" value="Genomic_DNA"/>
</dbReference>
<feature type="region of interest" description="Disordered" evidence="1">
    <location>
        <begin position="25"/>
        <end position="62"/>
    </location>
</feature>